<protein>
    <submittedName>
        <fullName evidence="1">Nitroreductase</fullName>
    </submittedName>
</protein>
<accession>A0A7W5G8B8</accession>
<keyword evidence="2" id="KW-1185">Reference proteome</keyword>
<name>A0A7W5G8B8_9BACL</name>
<dbReference type="Proteomes" id="UP000518605">
    <property type="component" value="Unassembled WGS sequence"/>
</dbReference>
<organism evidence="1 2">
    <name type="scientific">Paenibacillus endophyticus</name>
    <dbReference type="NCBI Taxonomy" id="1294268"/>
    <lineage>
        <taxon>Bacteria</taxon>
        <taxon>Bacillati</taxon>
        <taxon>Bacillota</taxon>
        <taxon>Bacilli</taxon>
        <taxon>Bacillales</taxon>
        <taxon>Paenibacillaceae</taxon>
        <taxon>Paenibacillus</taxon>
    </lineage>
</organism>
<reference evidence="1 2" key="1">
    <citation type="submission" date="2020-08" db="EMBL/GenBank/DDBJ databases">
        <title>Genomic Encyclopedia of Type Strains, Phase III (KMG-III): the genomes of soil and plant-associated and newly described type strains.</title>
        <authorList>
            <person name="Whitman W."/>
        </authorList>
    </citation>
    <scope>NUCLEOTIDE SEQUENCE [LARGE SCALE GENOMIC DNA]</scope>
    <source>
        <strain evidence="1 2">CECT 8234</strain>
    </source>
</reference>
<evidence type="ECO:0000313" key="1">
    <source>
        <dbReference type="EMBL" id="MBB3150909.1"/>
    </source>
</evidence>
<comment type="caution">
    <text evidence="1">The sequence shown here is derived from an EMBL/GenBank/DDBJ whole genome shotgun (WGS) entry which is preliminary data.</text>
</comment>
<gene>
    <name evidence="1" type="ORF">FHS16_000943</name>
</gene>
<dbReference type="EMBL" id="JACHXW010000002">
    <property type="protein sequence ID" value="MBB3150909.1"/>
    <property type="molecule type" value="Genomic_DNA"/>
</dbReference>
<dbReference type="AlphaFoldDB" id="A0A7W5G8B8"/>
<proteinExistence type="predicted"/>
<sequence length="42" mass="4637">MSYGEVCGVMQNFLLSAWEDGIDMTWSSSEVIQDHHFGSGGQ</sequence>
<evidence type="ECO:0000313" key="2">
    <source>
        <dbReference type="Proteomes" id="UP000518605"/>
    </source>
</evidence>